<accession>A0ABR2VHF6</accession>
<dbReference type="EMBL" id="JARVKF010000002">
    <property type="protein sequence ID" value="KAK9426377.1"/>
    <property type="molecule type" value="Genomic_DNA"/>
</dbReference>
<proteinExistence type="predicted"/>
<gene>
    <name evidence="1" type="ORF">SUNI508_02818</name>
</gene>
<evidence type="ECO:0000313" key="2">
    <source>
        <dbReference type="Proteomes" id="UP001408356"/>
    </source>
</evidence>
<organism evidence="1 2">
    <name type="scientific">Seiridium unicorne</name>
    <dbReference type="NCBI Taxonomy" id="138068"/>
    <lineage>
        <taxon>Eukaryota</taxon>
        <taxon>Fungi</taxon>
        <taxon>Dikarya</taxon>
        <taxon>Ascomycota</taxon>
        <taxon>Pezizomycotina</taxon>
        <taxon>Sordariomycetes</taxon>
        <taxon>Xylariomycetidae</taxon>
        <taxon>Amphisphaeriales</taxon>
        <taxon>Sporocadaceae</taxon>
        <taxon>Seiridium</taxon>
    </lineage>
</organism>
<comment type="caution">
    <text evidence="1">The sequence shown here is derived from an EMBL/GenBank/DDBJ whole genome shotgun (WGS) entry which is preliminary data.</text>
</comment>
<evidence type="ECO:0000313" key="1">
    <source>
        <dbReference type="EMBL" id="KAK9426377.1"/>
    </source>
</evidence>
<sequence length="136" mass="14665">MGWVALTLIASGRPHHLQTTIPKETSRQAVTVPARRPPLRAGKSPSTGAQWEDLFGTCQTQLSRDLACSPSSRLHAINGFTVNGTVRNYLLVVQVRLYNESRALTSRQMSPAAVDAKVPPAHGALMVRASSAALYC</sequence>
<keyword evidence="2" id="KW-1185">Reference proteome</keyword>
<name>A0ABR2VHF6_9PEZI</name>
<reference evidence="1 2" key="1">
    <citation type="journal article" date="2024" name="J. Plant Pathol.">
        <title>Sequence and assembly of the genome of Seiridium unicorne, isolate CBS 538.82, causal agent of cypress canker disease.</title>
        <authorList>
            <person name="Scali E."/>
            <person name="Rocca G.D."/>
            <person name="Danti R."/>
            <person name="Garbelotto M."/>
            <person name="Barberini S."/>
            <person name="Baroncelli R."/>
            <person name="Emiliani G."/>
        </authorList>
    </citation>
    <scope>NUCLEOTIDE SEQUENCE [LARGE SCALE GENOMIC DNA]</scope>
    <source>
        <strain evidence="1 2">BM-138-508</strain>
    </source>
</reference>
<protein>
    <submittedName>
        <fullName evidence="1">Uncharacterized protein</fullName>
    </submittedName>
</protein>
<dbReference type="Proteomes" id="UP001408356">
    <property type="component" value="Unassembled WGS sequence"/>
</dbReference>